<gene>
    <name evidence="1" type="ORF">GCM10010326_70300</name>
</gene>
<dbReference type="GeneID" id="96294896"/>
<evidence type="ECO:0000313" key="2">
    <source>
        <dbReference type="Proteomes" id="UP000600946"/>
    </source>
</evidence>
<proteinExistence type="predicted"/>
<comment type="caution">
    <text evidence="1">The sequence shown here is derived from an EMBL/GenBank/DDBJ whole genome shotgun (WGS) entry which is preliminary data.</text>
</comment>
<accession>A0ABQ3ASQ3</accession>
<dbReference type="Proteomes" id="UP000600946">
    <property type="component" value="Unassembled WGS sequence"/>
</dbReference>
<organism evidence="1 2">
    <name type="scientific">Streptomyces xanthochromogenes</name>
    <dbReference type="NCBI Taxonomy" id="67384"/>
    <lineage>
        <taxon>Bacteria</taxon>
        <taxon>Bacillati</taxon>
        <taxon>Actinomycetota</taxon>
        <taxon>Actinomycetes</taxon>
        <taxon>Kitasatosporales</taxon>
        <taxon>Streptomycetaceae</taxon>
        <taxon>Streptomyces</taxon>
    </lineage>
</organism>
<keyword evidence="2" id="KW-1185">Reference proteome</keyword>
<evidence type="ECO:0008006" key="3">
    <source>
        <dbReference type="Google" id="ProtNLM"/>
    </source>
</evidence>
<sequence>MTYTADLLDGLARHLAEHGLGTYRPDGTYTPGETAITIAATPPMPDRVICLSAYPVVESSLLTDTTTGIQVRTRASSDPREVDALDDQVLDLLHGAGPFTWGAVPVQLLYRVSAASIGADASGRWERTSNYYARAHRAAPNLE</sequence>
<dbReference type="Pfam" id="PF12691">
    <property type="entry name" value="Phage_tail_terminator_6"/>
    <property type="match status" value="1"/>
</dbReference>
<evidence type="ECO:0000313" key="1">
    <source>
        <dbReference type="EMBL" id="GGY65633.1"/>
    </source>
</evidence>
<dbReference type="InterPro" id="IPR024411">
    <property type="entry name" value="Tail_terminator_phage"/>
</dbReference>
<reference evidence="2" key="1">
    <citation type="journal article" date="2019" name="Int. J. Syst. Evol. Microbiol.">
        <title>The Global Catalogue of Microorganisms (GCM) 10K type strain sequencing project: providing services to taxonomists for standard genome sequencing and annotation.</title>
        <authorList>
            <consortium name="The Broad Institute Genomics Platform"/>
            <consortium name="The Broad Institute Genome Sequencing Center for Infectious Disease"/>
            <person name="Wu L."/>
            <person name="Ma J."/>
        </authorList>
    </citation>
    <scope>NUCLEOTIDE SEQUENCE [LARGE SCALE GENOMIC DNA]</scope>
    <source>
        <strain evidence="2">JCM 4594</strain>
    </source>
</reference>
<dbReference type="RefSeq" id="WP_190029224.1">
    <property type="nucleotide sequence ID" value="NZ_BMUU01000018.1"/>
</dbReference>
<protein>
    <recommendedName>
        <fullName evidence="3">Tail terminator</fullName>
    </recommendedName>
</protein>
<dbReference type="EMBL" id="BMUU01000018">
    <property type="protein sequence ID" value="GGY65633.1"/>
    <property type="molecule type" value="Genomic_DNA"/>
</dbReference>
<name>A0ABQ3ASQ3_9ACTN</name>